<protein>
    <recommendedName>
        <fullName evidence="4">SdpI family protein</fullName>
    </recommendedName>
</protein>
<accession>A0ABM7FSJ5</accession>
<evidence type="ECO:0000313" key="2">
    <source>
        <dbReference type="EMBL" id="BBD91398.1"/>
    </source>
</evidence>
<name>A0ABM7FSJ5_9STAP</name>
<gene>
    <name evidence="2" type="ORF">JMUB590_0288</name>
</gene>
<dbReference type="EMBL" id="AP018586">
    <property type="protein sequence ID" value="BBD91398.1"/>
    <property type="molecule type" value="Genomic_DNA"/>
</dbReference>
<evidence type="ECO:0000256" key="1">
    <source>
        <dbReference type="SAM" id="Phobius"/>
    </source>
</evidence>
<reference evidence="2 3" key="1">
    <citation type="submission" date="2018-05" db="EMBL/GenBank/DDBJ databases">
        <title>Complete genome sequencing of three human clinical isolates of Staphylococcus caprae reveals virulence factors similar to those of S. epidermidis and S. capitis.</title>
        <authorList>
            <person name="Watanabe S."/>
            <person name="Cui L."/>
        </authorList>
    </citation>
    <scope>NUCLEOTIDE SEQUENCE [LARGE SCALE GENOMIC DNA]</scope>
    <source>
        <strain evidence="2 3">JMUB590</strain>
    </source>
</reference>
<keyword evidence="1" id="KW-1133">Transmembrane helix</keyword>
<dbReference type="Proteomes" id="UP000274772">
    <property type="component" value="Chromosome"/>
</dbReference>
<dbReference type="InterPro" id="IPR025962">
    <property type="entry name" value="SdpI/YhfL"/>
</dbReference>
<feature type="transmembrane region" description="Helical" evidence="1">
    <location>
        <begin position="48"/>
        <end position="68"/>
    </location>
</feature>
<evidence type="ECO:0008006" key="4">
    <source>
        <dbReference type="Google" id="ProtNLM"/>
    </source>
</evidence>
<sequence length="103" mass="12325">MLAVTYLFKLTPPTQRNKTYGFRTRKALRNDESWAKAQKLFTLYSFQIYKKVILIALPWTILDIYLIINLSHLEYWLIISIIVETIVVSILLYWLVFKVNRNI</sequence>
<keyword evidence="1" id="KW-0812">Transmembrane</keyword>
<dbReference type="Pfam" id="PF13630">
    <property type="entry name" value="SdpI"/>
    <property type="match status" value="1"/>
</dbReference>
<proteinExistence type="predicted"/>
<evidence type="ECO:0000313" key="3">
    <source>
        <dbReference type="Proteomes" id="UP000274772"/>
    </source>
</evidence>
<dbReference type="GeneID" id="58050063"/>
<keyword evidence="3" id="KW-1185">Reference proteome</keyword>
<organism evidence="2 3">
    <name type="scientific">Staphylococcus caprae</name>
    <dbReference type="NCBI Taxonomy" id="29380"/>
    <lineage>
        <taxon>Bacteria</taxon>
        <taxon>Bacillati</taxon>
        <taxon>Bacillota</taxon>
        <taxon>Bacilli</taxon>
        <taxon>Bacillales</taxon>
        <taxon>Staphylococcaceae</taxon>
        <taxon>Staphylococcus</taxon>
    </lineage>
</organism>
<keyword evidence="1" id="KW-0472">Membrane</keyword>
<dbReference type="RefSeq" id="WP_002444606.1">
    <property type="nucleotide sequence ID" value="NZ_AP018585.1"/>
</dbReference>
<feature type="transmembrane region" description="Helical" evidence="1">
    <location>
        <begin position="74"/>
        <end position="97"/>
    </location>
</feature>